<protein>
    <submittedName>
        <fullName evidence="2">Adenylate cyclase</fullName>
    </submittedName>
</protein>
<keyword evidence="3" id="KW-1185">Reference proteome</keyword>
<evidence type="ECO:0000259" key="1">
    <source>
        <dbReference type="PROSITE" id="PS51707"/>
    </source>
</evidence>
<evidence type="ECO:0000313" key="2">
    <source>
        <dbReference type="EMBL" id="GGA08900.1"/>
    </source>
</evidence>
<dbReference type="PANTHER" id="PTHR40114">
    <property type="entry name" value="SLR0698 PROTEIN"/>
    <property type="match status" value="1"/>
</dbReference>
<comment type="caution">
    <text evidence="2">The sequence shown here is derived from an EMBL/GenBank/DDBJ whole genome shotgun (WGS) entry which is preliminary data.</text>
</comment>
<reference evidence="3" key="1">
    <citation type="journal article" date="2019" name="Int. J. Syst. Evol. Microbiol.">
        <title>The Global Catalogue of Microorganisms (GCM) 10K type strain sequencing project: providing services to taxonomists for standard genome sequencing and annotation.</title>
        <authorList>
            <consortium name="The Broad Institute Genomics Platform"/>
            <consortium name="The Broad Institute Genome Sequencing Center for Infectious Disease"/>
            <person name="Wu L."/>
            <person name="Ma J."/>
        </authorList>
    </citation>
    <scope>NUCLEOTIDE SEQUENCE [LARGE SCALE GENOMIC DNA]</scope>
    <source>
        <strain evidence="3">CGMCC 1.15043</strain>
    </source>
</reference>
<sequence length="165" mass="19551">MGSEIERKFLLPAFPTQELSREEVKLVSKQYIYQTYLAFSEDQEIRVRHLVDSSGSDYFTHTFKSGHGLVREEIEYSISESVYKQLLERTGLIPLEKIRTTLAYKELLFEIDEYKQVDLMVVEVEFDDLEAAERFEIPAWFGRELGQEEEFRNKSMWVALQKQHL</sequence>
<dbReference type="EMBL" id="BMHE01000056">
    <property type="protein sequence ID" value="GGA08900.1"/>
    <property type="molecule type" value="Genomic_DNA"/>
</dbReference>
<dbReference type="InterPro" id="IPR023577">
    <property type="entry name" value="CYTH_domain"/>
</dbReference>
<gene>
    <name evidence="2" type="ORF">GCM10008018_63160</name>
</gene>
<dbReference type="PANTHER" id="PTHR40114:SF1">
    <property type="entry name" value="SLR0698 PROTEIN"/>
    <property type="match status" value="1"/>
</dbReference>
<dbReference type="InterPro" id="IPR012042">
    <property type="entry name" value="NeuTTM/CthTTM-like"/>
</dbReference>
<dbReference type="PIRSF" id="PIRSF016487">
    <property type="entry name" value="CYTH_UCP016487"/>
    <property type="match status" value="1"/>
</dbReference>
<dbReference type="Gene3D" id="2.40.320.10">
    <property type="entry name" value="Hypothetical Protein Pfu-838710-001"/>
    <property type="match status" value="1"/>
</dbReference>
<feature type="domain" description="CYTH" evidence="1">
    <location>
        <begin position="2"/>
        <end position="163"/>
    </location>
</feature>
<dbReference type="RefSeq" id="WP_189019396.1">
    <property type="nucleotide sequence ID" value="NZ_BMHE01000056.1"/>
</dbReference>
<dbReference type="SUPFAM" id="SSF55154">
    <property type="entry name" value="CYTH-like phosphatases"/>
    <property type="match status" value="1"/>
</dbReference>
<dbReference type="PROSITE" id="PS51707">
    <property type="entry name" value="CYTH"/>
    <property type="match status" value="1"/>
</dbReference>
<organism evidence="2 3">
    <name type="scientific">Paenibacillus marchantiophytorum</name>
    <dbReference type="NCBI Taxonomy" id="1619310"/>
    <lineage>
        <taxon>Bacteria</taxon>
        <taxon>Bacillati</taxon>
        <taxon>Bacillota</taxon>
        <taxon>Bacilli</taxon>
        <taxon>Bacillales</taxon>
        <taxon>Paenibacillaceae</taxon>
        <taxon>Paenibacillus</taxon>
    </lineage>
</organism>
<evidence type="ECO:0000313" key="3">
    <source>
        <dbReference type="Proteomes" id="UP000615455"/>
    </source>
</evidence>
<dbReference type="InterPro" id="IPR033469">
    <property type="entry name" value="CYTH-like_dom_sf"/>
</dbReference>
<name>A0ABQ1FEP7_9BACL</name>
<dbReference type="Pfam" id="PF01928">
    <property type="entry name" value="CYTH"/>
    <property type="match status" value="1"/>
</dbReference>
<dbReference type="SMART" id="SM01118">
    <property type="entry name" value="CYTH"/>
    <property type="match status" value="1"/>
</dbReference>
<proteinExistence type="predicted"/>
<accession>A0ABQ1FEP7</accession>
<dbReference type="Proteomes" id="UP000615455">
    <property type="component" value="Unassembled WGS sequence"/>
</dbReference>